<evidence type="ECO:0000259" key="4">
    <source>
        <dbReference type="Pfam" id="PF22671"/>
    </source>
</evidence>
<dbReference type="PANTHER" id="PTHR35861">
    <property type="match status" value="1"/>
</dbReference>
<dbReference type="Pfam" id="PF17482">
    <property type="entry name" value="Phage_sheath_1C"/>
    <property type="match status" value="1"/>
</dbReference>
<evidence type="ECO:0000313" key="6">
    <source>
        <dbReference type="Proteomes" id="UP000259465"/>
    </source>
</evidence>
<evidence type="ECO:0000259" key="2">
    <source>
        <dbReference type="Pfam" id="PF04984"/>
    </source>
</evidence>
<name>A0AAD0RZW9_9NEIS</name>
<gene>
    <name evidence="5" type="ORF">D1345_16875</name>
</gene>
<dbReference type="Pfam" id="PF22671">
    <property type="entry name" value="Gp18_domIII_N"/>
    <property type="match status" value="1"/>
</dbReference>
<keyword evidence="6" id="KW-1185">Reference proteome</keyword>
<dbReference type="PANTHER" id="PTHR35861:SF1">
    <property type="entry name" value="PHAGE TAIL SHEATH PROTEIN"/>
    <property type="match status" value="1"/>
</dbReference>
<protein>
    <submittedName>
        <fullName evidence="5">Phage tail protein</fullName>
    </submittedName>
</protein>
<feature type="domain" description="Tail sheath protein C-terminal" evidence="3">
    <location>
        <begin position="277"/>
        <end position="377"/>
    </location>
</feature>
<dbReference type="EMBL" id="CP031968">
    <property type="protein sequence ID" value="AXT49183.1"/>
    <property type="molecule type" value="Genomic_DNA"/>
</dbReference>
<feature type="domain" description="Tail sheath protein subtilisin-like" evidence="2">
    <location>
        <begin position="111"/>
        <end position="274"/>
    </location>
</feature>
<dbReference type="InterPro" id="IPR052042">
    <property type="entry name" value="Tail_sheath_structural"/>
</dbReference>
<dbReference type="Pfam" id="PF04984">
    <property type="entry name" value="Phage_sheath_1"/>
    <property type="match status" value="1"/>
</dbReference>
<dbReference type="KEGG" id="crz:D1345_16875"/>
<accession>A0AAD0RZW9</accession>
<dbReference type="InterPro" id="IPR035089">
    <property type="entry name" value="Phage_sheath_subtilisin"/>
</dbReference>
<organism evidence="5 6">
    <name type="scientific">Chromobacterium rhizoryzae</name>
    <dbReference type="NCBI Taxonomy" id="1778675"/>
    <lineage>
        <taxon>Bacteria</taxon>
        <taxon>Pseudomonadati</taxon>
        <taxon>Pseudomonadota</taxon>
        <taxon>Betaproteobacteria</taxon>
        <taxon>Neisseriales</taxon>
        <taxon>Chromobacteriaceae</taxon>
        <taxon>Chromobacterium</taxon>
    </lineage>
</organism>
<sequence length="390" mass="42099">MATDYHHGVRVLEIDEGSRPIRTIATAVIGMVCTSDDADPVAFPEDVPVLITDVDRAIGKAGVKGTLAPSLTAIADQCKPVLIVVRVKPGKTAEETTTKVIGTTIPDGRKTGIKALLNSKARFGLVPRILGAPGLDSQPVAAALAALAQQTRAFAYLSAYGCKTMEDAAAYRKNFGQREAMVIWPDFIAWDGAANREAAAYATARALGLRAFIDETVGWHKTLSNVPVQGVTGISADVYFDLQGTATDADYLNSNDVTTLINQGGYRFWGSRTCSAEPLYAFESYTRTAQVLAETFAEAQFWAVDKPLTPGLARDIIESLKAKGRSLVNQGYLLGFDCWFDAKVNDKDSLKAGKLAIDYDYTPVPPAENITLRQRITDKYLMSFASQVNA</sequence>
<dbReference type="RefSeq" id="WP_118268644.1">
    <property type="nucleotide sequence ID" value="NZ_CP031968.1"/>
</dbReference>
<dbReference type="InterPro" id="IPR020287">
    <property type="entry name" value="Tail_sheath_C"/>
</dbReference>
<evidence type="ECO:0000256" key="1">
    <source>
        <dbReference type="ARBA" id="ARBA00008005"/>
    </source>
</evidence>
<proteinExistence type="inferred from homology"/>
<dbReference type="AlphaFoldDB" id="A0AAD0RZW9"/>
<comment type="similarity">
    <text evidence="1">Belongs to the myoviridae tail sheath protein family.</text>
</comment>
<dbReference type="InterPro" id="IPR054564">
    <property type="entry name" value="Gp18_domIII_N"/>
</dbReference>
<reference evidence="5 6" key="1">
    <citation type="submission" date="2018-08" db="EMBL/GenBank/DDBJ databases">
        <title>Complete genome sequence of JP2-74.</title>
        <authorList>
            <person name="Wu L."/>
        </authorList>
    </citation>
    <scope>NUCLEOTIDE SEQUENCE [LARGE SCALE GENOMIC DNA]</scope>
    <source>
        <strain evidence="5 6">JP2-74</strain>
    </source>
</reference>
<feature type="domain" description="Tail sheath protein Gp18-like" evidence="4">
    <location>
        <begin position="27"/>
        <end position="87"/>
    </location>
</feature>
<evidence type="ECO:0000259" key="3">
    <source>
        <dbReference type="Pfam" id="PF17482"/>
    </source>
</evidence>
<evidence type="ECO:0000313" key="5">
    <source>
        <dbReference type="EMBL" id="AXT49183.1"/>
    </source>
</evidence>
<dbReference type="Proteomes" id="UP000259465">
    <property type="component" value="Chromosome"/>
</dbReference>